<comment type="caution">
    <text evidence="2">The sequence shown here is derived from an EMBL/GenBank/DDBJ whole genome shotgun (WGS) entry which is preliminary data.</text>
</comment>
<evidence type="ECO:0000313" key="2">
    <source>
        <dbReference type="EMBL" id="CAG8516631.1"/>
    </source>
</evidence>
<dbReference type="AlphaFoldDB" id="A0A9N9F8F0"/>
<dbReference type="EMBL" id="CAJVPL010000635">
    <property type="protein sequence ID" value="CAG8516631.1"/>
    <property type="molecule type" value="Genomic_DNA"/>
</dbReference>
<dbReference type="Proteomes" id="UP000789831">
    <property type="component" value="Unassembled WGS sequence"/>
</dbReference>
<accession>A0A9N9F8F0</accession>
<name>A0A9N9F8F0_9GLOM</name>
<evidence type="ECO:0000313" key="3">
    <source>
        <dbReference type="Proteomes" id="UP000789831"/>
    </source>
</evidence>
<sequence>MEKGEAGMNSIRILERPSAKKVAEPYPPPFTSMLSHQSCSAPIIHT</sequence>
<evidence type="ECO:0000256" key="1">
    <source>
        <dbReference type="SAM" id="MobiDB-lite"/>
    </source>
</evidence>
<keyword evidence="3" id="KW-1185">Reference proteome</keyword>
<reference evidence="2" key="1">
    <citation type="submission" date="2021-06" db="EMBL/GenBank/DDBJ databases">
        <authorList>
            <person name="Kallberg Y."/>
            <person name="Tangrot J."/>
            <person name="Rosling A."/>
        </authorList>
    </citation>
    <scope>NUCLEOTIDE SEQUENCE</scope>
    <source>
        <strain evidence="2">MT106</strain>
    </source>
</reference>
<gene>
    <name evidence="2" type="ORF">AGERDE_LOCUS5017</name>
</gene>
<protein>
    <submittedName>
        <fullName evidence="2">2306_t:CDS:1</fullName>
    </submittedName>
</protein>
<organism evidence="2 3">
    <name type="scientific">Ambispora gerdemannii</name>
    <dbReference type="NCBI Taxonomy" id="144530"/>
    <lineage>
        <taxon>Eukaryota</taxon>
        <taxon>Fungi</taxon>
        <taxon>Fungi incertae sedis</taxon>
        <taxon>Mucoromycota</taxon>
        <taxon>Glomeromycotina</taxon>
        <taxon>Glomeromycetes</taxon>
        <taxon>Archaeosporales</taxon>
        <taxon>Ambisporaceae</taxon>
        <taxon>Ambispora</taxon>
    </lineage>
</organism>
<feature type="region of interest" description="Disordered" evidence="1">
    <location>
        <begin position="1"/>
        <end position="24"/>
    </location>
</feature>
<feature type="compositionally biased region" description="Basic and acidic residues" evidence="1">
    <location>
        <begin position="13"/>
        <end position="23"/>
    </location>
</feature>
<proteinExistence type="predicted"/>